<dbReference type="GO" id="GO:0016787">
    <property type="term" value="F:hydrolase activity"/>
    <property type="evidence" value="ECO:0007669"/>
    <property type="project" value="UniProtKB-KW"/>
</dbReference>
<evidence type="ECO:0000256" key="5">
    <source>
        <dbReference type="ARBA" id="ARBA00022801"/>
    </source>
</evidence>
<evidence type="ECO:0000256" key="6">
    <source>
        <dbReference type="ARBA" id="ARBA00030388"/>
    </source>
</evidence>
<dbReference type="InParanoid" id="A0A263CVA1"/>
<proteinExistence type="inferred from homology"/>
<evidence type="ECO:0000313" key="8">
    <source>
        <dbReference type="EMBL" id="OZM70050.1"/>
    </source>
</evidence>
<evidence type="ECO:0000256" key="1">
    <source>
        <dbReference type="ARBA" id="ARBA00008172"/>
    </source>
</evidence>
<evidence type="ECO:0000256" key="4">
    <source>
        <dbReference type="ARBA" id="ARBA00022759"/>
    </source>
</evidence>
<dbReference type="GO" id="GO:0098795">
    <property type="term" value="P:global gene silencing by mRNA cleavage"/>
    <property type="evidence" value="ECO:0007669"/>
    <property type="project" value="TreeGrafter"/>
</dbReference>
<evidence type="ECO:0000313" key="9">
    <source>
        <dbReference type="Proteomes" id="UP000242444"/>
    </source>
</evidence>
<keyword evidence="2" id="KW-1277">Toxin-antitoxin system</keyword>
<dbReference type="SUPFAM" id="SSF143011">
    <property type="entry name" value="RelE-like"/>
    <property type="match status" value="1"/>
</dbReference>
<dbReference type="FunCoup" id="A0A263CVA1">
    <property type="interactions" value="1"/>
</dbReference>
<dbReference type="AlphaFoldDB" id="A0A263CVA1"/>
<dbReference type="PANTHER" id="PTHR38039">
    <property type="entry name" value="TOXIN YOEB"/>
    <property type="match status" value="1"/>
</dbReference>
<accession>A0A263CVA1</accession>
<reference evidence="8 9" key="1">
    <citation type="submission" date="2017-07" db="EMBL/GenBank/DDBJ databases">
        <title>Amycolatopsis antarcticus sp. nov., isolated from the surface of an Antarcticus brown macroalga.</title>
        <authorList>
            <person name="Wang J."/>
            <person name="Leiva S."/>
            <person name="Huang J."/>
            <person name="Huang Y."/>
        </authorList>
    </citation>
    <scope>NUCLEOTIDE SEQUENCE [LARGE SCALE GENOMIC DNA]</scope>
    <source>
        <strain evidence="8 9">AU-G6</strain>
    </source>
</reference>
<dbReference type="GO" id="GO:0006401">
    <property type="term" value="P:RNA catabolic process"/>
    <property type="evidence" value="ECO:0007669"/>
    <property type="project" value="InterPro"/>
</dbReference>
<dbReference type="NCBIfam" id="TIGR02116">
    <property type="entry name" value="toxin_Txe_YoeB"/>
    <property type="match status" value="1"/>
</dbReference>
<dbReference type="InterPro" id="IPR009614">
    <property type="entry name" value="YoeB_toxin"/>
</dbReference>
<dbReference type="InterPro" id="IPR035093">
    <property type="entry name" value="RelE/ParE_toxin_dom_sf"/>
</dbReference>
<keyword evidence="5" id="KW-0378">Hydrolase</keyword>
<keyword evidence="9" id="KW-1185">Reference proteome</keyword>
<name>A0A263CVA1_9PSEU</name>
<protein>
    <recommendedName>
        <fullName evidence="7">Endoribonuclease YoeB</fullName>
    </recommendedName>
    <alternativeName>
        <fullName evidence="6">Putative mRNA interferase YoeB</fullName>
    </alternativeName>
</protein>
<keyword evidence="3" id="KW-0540">Nuclease</keyword>
<evidence type="ECO:0000256" key="3">
    <source>
        <dbReference type="ARBA" id="ARBA00022722"/>
    </source>
</evidence>
<gene>
    <name evidence="8" type="ORF">CFN78_27350</name>
</gene>
<organism evidence="8 9">
    <name type="scientific">Amycolatopsis antarctica</name>
    <dbReference type="NCBI Taxonomy" id="1854586"/>
    <lineage>
        <taxon>Bacteria</taxon>
        <taxon>Bacillati</taxon>
        <taxon>Actinomycetota</taxon>
        <taxon>Actinomycetes</taxon>
        <taxon>Pseudonocardiales</taxon>
        <taxon>Pseudonocardiaceae</taxon>
        <taxon>Amycolatopsis</taxon>
    </lineage>
</organism>
<keyword evidence="4" id="KW-0255">Endonuclease</keyword>
<dbReference type="EMBL" id="NKYE01000026">
    <property type="protein sequence ID" value="OZM70050.1"/>
    <property type="molecule type" value="Genomic_DNA"/>
</dbReference>
<evidence type="ECO:0000256" key="7">
    <source>
        <dbReference type="ARBA" id="ARBA00050056"/>
    </source>
</evidence>
<dbReference type="Pfam" id="PF06769">
    <property type="entry name" value="YoeB_toxin"/>
    <property type="match status" value="1"/>
</dbReference>
<dbReference type="Gene3D" id="3.30.2310.20">
    <property type="entry name" value="RelE-like"/>
    <property type="match status" value="1"/>
</dbReference>
<dbReference type="PANTHER" id="PTHR38039:SF1">
    <property type="entry name" value="TOXIN YOEB"/>
    <property type="match status" value="1"/>
</dbReference>
<dbReference type="OrthoDB" id="9801102at2"/>
<comment type="similarity">
    <text evidence="1">Belongs to the YoeB family.</text>
</comment>
<comment type="caution">
    <text evidence="8">The sequence shown here is derived from an EMBL/GenBank/DDBJ whole genome shotgun (WGS) entry which is preliminary data.</text>
</comment>
<sequence>MKLVWDESAWEDYLWWQTQDRKVLRRINTLIKDISRNGNEGIGKPEALKHGFHDYWSRRITDEHRLIYKVAEDRILIAACRYHHGN</sequence>
<dbReference type="Proteomes" id="UP000242444">
    <property type="component" value="Unassembled WGS sequence"/>
</dbReference>
<dbReference type="RefSeq" id="WP_094866079.1">
    <property type="nucleotide sequence ID" value="NZ_NKYE01000026.1"/>
</dbReference>
<dbReference type="GO" id="GO:0004519">
    <property type="term" value="F:endonuclease activity"/>
    <property type="evidence" value="ECO:0007669"/>
    <property type="project" value="UniProtKB-KW"/>
</dbReference>
<evidence type="ECO:0000256" key="2">
    <source>
        <dbReference type="ARBA" id="ARBA00022649"/>
    </source>
</evidence>